<gene>
    <name evidence="2" type="ORF">DB32_003934</name>
</gene>
<organism evidence="2 3">
    <name type="scientific">Sandaracinus amylolyticus</name>
    <dbReference type="NCBI Taxonomy" id="927083"/>
    <lineage>
        <taxon>Bacteria</taxon>
        <taxon>Pseudomonadati</taxon>
        <taxon>Myxococcota</taxon>
        <taxon>Polyangia</taxon>
        <taxon>Polyangiales</taxon>
        <taxon>Sandaracinaceae</taxon>
        <taxon>Sandaracinus</taxon>
    </lineage>
</organism>
<dbReference type="KEGG" id="samy:DB32_003934"/>
<feature type="transmembrane region" description="Helical" evidence="1">
    <location>
        <begin position="186"/>
        <end position="211"/>
    </location>
</feature>
<keyword evidence="1" id="KW-1133">Transmembrane helix</keyword>
<dbReference type="AlphaFoldDB" id="A0A0F6YK01"/>
<keyword evidence="3" id="KW-1185">Reference proteome</keyword>
<feature type="transmembrane region" description="Helical" evidence="1">
    <location>
        <begin position="38"/>
        <end position="58"/>
    </location>
</feature>
<evidence type="ECO:0000256" key="1">
    <source>
        <dbReference type="SAM" id="Phobius"/>
    </source>
</evidence>
<evidence type="ECO:0000313" key="3">
    <source>
        <dbReference type="Proteomes" id="UP000034883"/>
    </source>
</evidence>
<dbReference type="Proteomes" id="UP000034883">
    <property type="component" value="Chromosome"/>
</dbReference>
<evidence type="ECO:0000313" key="2">
    <source>
        <dbReference type="EMBL" id="AKF06785.1"/>
    </source>
</evidence>
<dbReference type="STRING" id="927083.DB32_003934"/>
<reference evidence="2 3" key="1">
    <citation type="submission" date="2015-03" db="EMBL/GenBank/DDBJ databases">
        <title>Genome assembly of Sandaracinus amylolyticus DSM 53668.</title>
        <authorList>
            <person name="Sharma G."/>
            <person name="Subramanian S."/>
        </authorList>
    </citation>
    <scope>NUCLEOTIDE SEQUENCE [LARGE SCALE GENOMIC DNA]</scope>
    <source>
        <strain evidence="2 3">DSM 53668</strain>
    </source>
</reference>
<sequence length="219" mass="23289">MPQGPTLTSGRVAGGSRAGDEIDPELLALPAPPSGRRIATLTLMAMVVVASIALATSLRFDLAYFFATGQARDLGSVTAIDPATLETNTFVRVAGTPMASTTVRYQRIVTGESYVVFPLAGQRTVFVHMPESLARSGRTEFAGRLVTFGQLGARMRGVQAHLADEMGTPASAESFVVLVDESPPSYAWALGLVLLCIAFVVIDLILVLRWFRPLPNAPA</sequence>
<accession>A0A0F6YK01</accession>
<keyword evidence="1" id="KW-0472">Membrane</keyword>
<protein>
    <submittedName>
        <fullName evidence="2">Uncharacterized protein</fullName>
    </submittedName>
</protein>
<proteinExistence type="predicted"/>
<name>A0A0F6YK01_9BACT</name>
<keyword evidence="1" id="KW-0812">Transmembrane</keyword>
<dbReference type="EMBL" id="CP011125">
    <property type="protein sequence ID" value="AKF06785.1"/>
    <property type="molecule type" value="Genomic_DNA"/>
</dbReference>